<evidence type="ECO:0000256" key="3">
    <source>
        <dbReference type="ARBA" id="ARBA00022989"/>
    </source>
</evidence>
<dbReference type="OrthoDB" id="2354757at2759"/>
<dbReference type="GO" id="GO:0005886">
    <property type="term" value="C:plasma membrane"/>
    <property type="evidence" value="ECO:0007669"/>
    <property type="project" value="InterPro"/>
</dbReference>
<accession>A0A165H4U7</accession>
<dbReference type="EMBL" id="KV427607">
    <property type="protein sequence ID" value="KZT11246.1"/>
    <property type="molecule type" value="Genomic_DNA"/>
</dbReference>
<dbReference type="GeneID" id="63824845"/>
<comment type="subcellular location">
    <subcellularLocation>
        <location evidence="1">Membrane</location>
        <topology evidence="1">Multi-pass membrane protein</topology>
    </subcellularLocation>
</comment>
<dbReference type="RefSeq" id="XP_040768986.1">
    <property type="nucleotide sequence ID" value="XM_040907816.1"/>
</dbReference>
<dbReference type="AlphaFoldDB" id="A0A165H4U7"/>
<evidence type="ECO:0000256" key="1">
    <source>
        <dbReference type="ARBA" id="ARBA00004141"/>
    </source>
</evidence>
<evidence type="ECO:0000256" key="4">
    <source>
        <dbReference type="ARBA" id="ARBA00023136"/>
    </source>
</evidence>
<dbReference type="GO" id="GO:0032153">
    <property type="term" value="C:cell division site"/>
    <property type="evidence" value="ECO:0007669"/>
    <property type="project" value="TreeGrafter"/>
</dbReference>
<name>A0A165H4U7_9APHY</name>
<dbReference type="Pfam" id="PF06687">
    <property type="entry name" value="SUR7"/>
    <property type="match status" value="1"/>
</dbReference>
<evidence type="ECO:0000313" key="6">
    <source>
        <dbReference type="EMBL" id="KZT11246.1"/>
    </source>
</evidence>
<dbReference type="GO" id="GO:0035838">
    <property type="term" value="C:growing cell tip"/>
    <property type="evidence" value="ECO:0007669"/>
    <property type="project" value="TreeGrafter"/>
</dbReference>
<keyword evidence="4 5" id="KW-0472">Membrane</keyword>
<feature type="transmembrane region" description="Helical" evidence="5">
    <location>
        <begin position="112"/>
        <end position="135"/>
    </location>
</feature>
<dbReference type="PANTHER" id="PTHR28013">
    <property type="entry name" value="PROTEIN DCV1-RELATED"/>
    <property type="match status" value="1"/>
</dbReference>
<keyword evidence="2 5" id="KW-0812">Transmembrane</keyword>
<evidence type="ECO:0008006" key="8">
    <source>
        <dbReference type="Google" id="ProtNLM"/>
    </source>
</evidence>
<feature type="transmembrane region" description="Helical" evidence="5">
    <location>
        <begin position="197"/>
        <end position="222"/>
    </location>
</feature>
<keyword evidence="7" id="KW-1185">Reference proteome</keyword>
<evidence type="ECO:0000313" key="7">
    <source>
        <dbReference type="Proteomes" id="UP000076871"/>
    </source>
</evidence>
<protein>
    <recommendedName>
        <fullName evidence="8">Pali-domain-containing protein</fullName>
    </recommendedName>
</protein>
<dbReference type="InParanoid" id="A0A165H4U7"/>
<keyword evidence="3 5" id="KW-1133">Transmembrane helix</keyword>
<sequence length="232" mass="24441">MLAALTPFFLLDAFLLLLLVSLSVPIINIIYLFHLVGHDTSGFLNADGSAWFGVWGYCVSALDVSVLGYNDSTGASCSKVTLGHDLSPAVLAALKLTGVNLSSGAISRATSAILVLHPIACGFAFIPLVSSLFLLRRRPVPGDRVSRCGGIYTLVGSLFAAVLITIVFLIDVILVAVMRRKVDAGSDGALTLNWGNAVWMTLGATVALWLATAGASAAVCAYGKRYRKATMY</sequence>
<feature type="transmembrane region" description="Helical" evidence="5">
    <location>
        <begin position="9"/>
        <end position="33"/>
    </location>
</feature>
<evidence type="ECO:0000256" key="2">
    <source>
        <dbReference type="ARBA" id="ARBA00022692"/>
    </source>
</evidence>
<dbReference type="STRING" id="1314785.A0A165H4U7"/>
<dbReference type="InterPro" id="IPR009571">
    <property type="entry name" value="SUR7/Rim9-like_fungi"/>
</dbReference>
<dbReference type="Proteomes" id="UP000076871">
    <property type="component" value="Unassembled WGS sequence"/>
</dbReference>
<evidence type="ECO:0000256" key="5">
    <source>
        <dbReference type="SAM" id="Phobius"/>
    </source>
</evidence>
<proteinExistence type="predicted"/>
<gene>
    <name evidence="6" type="ORF">LAESUDRAFT_720453</name>
</gene>
<dbReference type="InterPro" id="IPR051380">
    <property type="entry name" value="pH-response_reg_palI/RIM9"/>
</dbReference>
<organism evidence="6 7">
    <name type="scientific">Laetiporus sulphureus 93-53</name>
    <dbReference type="NCBI Taxonomy" id="1314785"/>
    <lineage>
        <taxon>Eukaryota</taxon>
        <taxon>Fungi</taxon>
        <taxon>Dikarya</taxon>
        <taxon>Basidiomycota</taxon>
        <taxon>Agaricomycotina</taxon>
        <taxon>Agaricomycetes</taxon>
        <taxon>Polyporales</taxon>
        <taxon>Laetiporus</taxon>
    </lineage>
</organism>
<feature type="transmembrane region" description="Helical" evidence="5">
    <location>
        <begin position="151"/>
        <end position="177"/>
    </location>
</feature>
<reference evidence="6 7" key="1">
    <citation type="journal article" date="2016" name="Mol. Biol. Evol.">
        <title>Comparative Genomics of Early-Diverging Mushroom-Forming Fungi Provides Insights into the Origins of Lignocellulose Decay Capabilities.</title>
        <authorList>
            <person name="Nagy L.G."/>
            <person name="Riley R."/>
            <person name="Tritt A."/>
            <person name="Adam C."/>
            <person name="Daum C."/>
            <person name="Floudas D."/>
            <person name="Sun H."/>
            <person name="Yadav J.S."/>
            <person name="Pangilinan J."/>
            <person name="Larsson K.H."/>
            <person name="Matsuura K."/>
            <person name="Barry K."/>
            <person name="Labutti K."/>
            <person name="Kuo R."/>
            <person name="Ohm R.A."/>
            <person name="Bhattacharya S.S."/>
            <person name="Shirouzu T."/>
            <person name="Yoshinaga Y."/>
            <person name="Martin F.M."/>
            <person name="Grigoriev I.V."/>
            <person name="Hibbett D.S."/>
        </authorList>
    </citation>
    <scope>NUCLEOTIDE SEQUENCE [LARGE SCALE GENOMIC DNA]</scope>
    <source>
        <strain evidence="6 7">93-53</strain>
    </source>
</reference>
<dbReference type="PANTHER" id="PTHR28013:SF3">
    <property type="entry name" value="PROTEIN DCV1-RELATED"/>
    <property type="match status" value="1"/>
</dbReference>